<dbReference type="EMBL" id="AJWY01011343">
    <property type="protein sequence ID" value="EKC53018.1"/>
    <property type="molecule type" value="Genomic_DNA"/>
</dbReference>
<sequence>KGTVIGAGSIVTKSIPEFSVACGNPAKVKRMRK</sequence>
<name>K1S6G2_9ZZZZ</name>
<dbReference type="SUPFAM" id="SSF51161">
    <property type="entry name" value="Trimeric LpxA-like enzymes"/>
    <property type="match status" value="1"/>
</dbReference>
<comment type="caution">
    <text evidence="1">The sequence shown here is derived from an EMBL/GenBank/DDBJ whole genome shotgun (WGS) entry which is preliminary data.</text>
</comment>
<dbReference type="AlphaFoldDB" id="K1S6G2"/>
<protein>
    <submittedName>
        <fullName evidence="1">Uncharacterized protein</fullName>
    </submittedName>
</protein>
<proteinExistence type="predicted"/>
<dbReference type="Gene3D" id="2.160.10.10">
    <property type="entry name" value="Hexapeptide repeat proteins"/>
    <property type="match status" value="1"/>
</dbReference>
<feature type="non-terminal residue" evidence="1">
    <location>
        <position position="1"/>
    </location>
</feature>
<accession>K1S6G2</accession>
<gene>
    <name evidence="1" type="ORF">LEA_16591</name>
</gene>
<dbReference type="InterPro" id="IPR011004">
    <property type="entry name" value="Trimer_LpxA-like_sf"/>
</dbReference>
<evidence type="ECO:0000313" key="1">
    <source>
        <dbReference type="EMBL" id="EKC53018.1"/>
    </source>
</evidence>
<organism evidence="1">
    <name type="scientific">human gut metagenome</name>
    <dbReference type="NCBI Taxonomy" id="408170"/>
    <lineage>
        <taxon>unclassified sequences</taxon>
        <taxon>metagenomes</taxon>
        <taxon>organismal metagenomes</taxon>
    </lineage>
</organism>
<reference evidence="1" key="1">
    <citation type="journal article" date="2013" name="Environ. Microbiol.">
        <title>Microbiota from the distal guts of lean and obese adolescents exhibit partial functional redundancy besides clear differences in community structure.</title>
        <authorList>
            <person name="Ferrer M."/>
            <person name="Ruiz A."/>
            <person name="Lanza F."/>
            <person name="Haange S.B."/>
            <person name="Oberbach A."/>
            <person name="Till H."/>
            <person name="Bargiela R."/>
            <person name="Campoy C."/>
            <person name="Segura M.T."/>
            <person name="Richter M."/>
            <person name="von Bergen M."/>
            <person name="Seifert J."/>
            <person name="Suarez A."/>
        </authorList>
    </citation>
    <scope>NUCLEOTIDE SEQUENCE</scope>
</reference>